<evidence type="ECO:0000256" key="7">
    <source>
        <dbReference type="ARBA" id="ARBA00023065"/>
    </source>
</evidence>
<evidence type="ECO:0000313" key="11">
    <source>
        <dbReference type="EMBL" id="KAJ0403937.1"/>
    </source>
</evidence>
<dbReference type="GO" id="GO:0015986">
    <property type="term" value="P:proton motive force-driven ATP synthesis"/>
    <property type="evidence" value="ECO:0007669"/>
    <property type="project" value="InterPro"/>
</dbReference>
<dbReference type="InterPro" id="IPR008689">
    <property type="entry name" value="ATP_synth_F0_dsu_mt"/>
</dbReference>
<dbReference type="GO" id="GO:0015078">
    <property type="term" value="F:proton transmembrane transporter activity"/>
    <property type="evidence" value="ECO:0007669"/>
    <property type="project" value="InterPro"/>
</dbReference>
<evidence type="ECO:0000313" key="12">
    <source>
        <dbReference type="Proteomes" id="UP001209570"/>
    </source>
</evidence>
<evidence type="ECO:0000256" key="1">
    <source>
        <dbReference type="ARBA" id="ARBA00004273"/>
    </source>
</evidence>
<dbReference type="Pfam" id="PF05873">
    <property type="entry name" value="Mt_ATP-synt_D"/>
    <property type="match status" value="1"/>
</dbReference>
<evidence type="ECO:0000256" key="5">
    <source>
        <dbReference type="ARBA" id="ARBA00022781"/>
    </source>
</evidence>
<dbReference type="GO" id="GO:0045259">
    <property type="term" value="C:proton-transporting ATP synthase complex"/>
    <property type="evidence" value="ECO:0007669"/>
    <property type="project" value="UniProtKB-KW"/>
</dbReference>
<dbReference type="EMBL" id="JAKCXM010000072">
    <property type="protein sequence ID" value="KAJ0403937.1"/>
    <property type="molecule type" value="Genomic_DNA"/>
</dbReference>
<evidence type="ECO:0000256" key="8">
    <source>
        <dbReference type="ARBA" id="ARBA00023128"/>
    </source>
</evidence>
<protein>
    <recommendedName>
        <fullName evidence="13">ATP synthase subunit d, mitochondrial</fullName>
    </recommendedName>
</protein>
<dbReference type="AlphaFoldDB" id="A0AAD5QCA4"/>
<keyword evidence="9" id="KW-0472">Membrane</keyword>
<dbReference type="Gene3D" id="6.10.280.70">
    <property type="match status" value="1"/>
</dbReference>
<evidence type="ECO:0008006" key="13">
    <source>
        <dbReference type="Google" id="ProtNLM"/>
    </source>
</evidence>
<dbReference type="SUPFAM" id="SSF161065">
    <property type="entry name" value="ATP synthase D chain-like"/>
    <property type="match status" value="1"/>
</dbReference>
<evidence type="ECO:0000256" key="3">
    <source>
        <dbReference type="ARBA" id="ARBA00022448"/>
    </source>
</evidence>
<keyword evidence="10" id="KW-0175">Coiled coil</keyword>
<keyword evidence="4" id="KW-0138">CF(0)</keyword>
<comment type="subcellular location">
    <subcellularLocation>
        <location evidence="1">Mitochondrion inner membrane</location>
    </subcellularLocation>
</comment>
<evidence type="ECO:0000256" key="9">
    <source>
        <dbReference type="ARBA" id="ARBA00023136"/>
    </source>
</evidence>
<accession>A0AAD5QCA4</accession>
<sequence>MMLKLRQQVIRRVAAQRAFDWEGVSKKLSDPRARAALDSLRNLHGEIQSEARQFVNEPEAIDFDYYRSVIKNKELVNAMEENYKSIVFPTITPEDLDKISDSTPEELRVNEKETVDQLFAQLHDKVEDSKKRIVELQELISLLEETRTTLNTTMDEVTAMYPEVAEEIDDEIANFEWDKDTQG</sequence>
<keyword evidence="5" id="KW-0375">Hydrogen ion transport</keyword>
<comment type="caution">
    <text evidence="11">The sequence shown here is derived from an EMBL/GenBank/DDBJ whole genome shotgun (WGS) entry which is preliminary data.</text>
</comment>
<evidence type="ECO:0000256" key="10">
    <source>
        <dbReference type="SAM" id="Coils"/>
    </source>
</evidence>
<keyword evidence="12" id="KW-1185">Reference proteome</keyword>
<dbReference type="GO" id="GO:0005743">
    <property type="term" value="C:mitochondrial inner membrane"/>
    <property type="evidence" value="ECO:0007669"/>
    <property type="project" value="UniProtKB-SubCell"/>
</dbReference>
<keyword evidence="8" id="KW-0496">Mitochondrion</keyword>
<feature type="coiled-coil region" evidence="10">
    <location>
        <begin position="119"/>
        <end position="146"/>
    </location>
</feature>
<proteinExistence type="inferred from homology"/>
<reference evidence="11" key="1">
    <citation type="submission" date="2021-12" db="EMBL/GenBank/DDBJ databases">
        <title>Prjna785345.</title>
        <authorList>
            <person name="Rujirawat T."/>
            <person name="Krajaejun T."/>
        </authorList>
    </citation>
    <scope>NUCLEOTIDE SEQUENCE</scope>
    <source>
        <strain evidence="11">Pi057C3</strain>
    </source>
</reference>
<keyword evidence="3" id="KW-0813">Transport</keyword>
<evidence type="ECO:0000256" key="6">
    <source>
        <dbReference type="ARBA" id="ARBA00022792"/>
    </source>
</evidence>
<comment type="similarity">
    <text evidence="2">Belongs to the ATPase d subunit family.</text>
</comment>
<dbReference type="Proteomes" id="UP001209570">
    <property type="component" value="Unassembled WGS sequence"/>
</dbReference>
<gene>
    <name evidence="11" type="ORF">P43SY_009430</name>
</gene>
<dbReference type="PANTHER" id="PTHR12700">
    <property type="entry name" value="ATP SYNTHASE SUBUNIT D, MITOCHONDRIAL"/>
    <property type="match status" value="1"/>
</dbReference>
<dbReference type="InterPro" id="IPR036228">
    <property type="entry name" value="ATP_synth_F0_dsu_sf_mt"/>
</dbReference>
<evidence type="ECO:0000256" key="2">
    <source>
        <dbReference type="ARBA" id="ARBA00006842"/>
    </source>
</evidence>
<evidence type="ECO:0000256" key="4">
    <source>
        <dbReference type="ARBA" id="ARBA00022547"/>
    </source>
</evidence>
<name>A0AAD5QCA4_PYTIN</name>
<keyword evidence="6" id="KW-0999">Mitochondrion inner membrane</keyword>
<organism evidence="11 12">
    <name type="scientific">Pythium insidiosum</name>
    <name type="common">Pythiosis disease agent</name>
    <dbReference type="NCBI Taxonomy" id="114742"/>
    <lineage>
        <taxon>Eukaryota</taxon>
        <taxon>Sar</taxon>
        <taxon>Stramenopiles</taxon>
        <taxon>Oomycota</taxon>
        <taxon>Peronosporomycetes</taxon>
        <taxon>Pythiales</taxon>
        <taxon>Pythiaceae</taxon>
        <taxon>Pythium</taxon>
    </lineage>
</organism>
<keyword evidence="7" id="KW-0406">Ion transport</keyword>